<protein>
    <submittedName>
        <fullName evidence="1">Uncharacterized protein</fullName>
    </submittedName>
</protein>
<reference evidence="1 2" key="1">
    <citation type="submission" date="2017-06" db="EMBL/GenBank/DDBJ databases">
        <authorList>
            <person name="Kim H.J."/>
            <person name="Triplett B.A."/>
        </authorList>
    </citation>
    <scope>NUCLEOTIDE SEQUENCE [LARGE SCALE GENOMIC DNA]</scope>
    <source>
        <strain evidence="1 2">DSM 44272</strain>
    </source>
</reference>
<dbReference type="Proteomes" id="UP000198403">
    <property type="component" value="Unassembled WGS sequence"/>
</dbReference>
<name>A0A238VWT5_9ACTN</name>
<sequence length="270" mass="28378">MAQYKAAGIDQKVVAATIHNTLSELEDFAASYTQEFQAPINGQKTSTVVIRKRPTVTLAAMPANRDGLLPRTSAASTSVEITLTDDDYFKVAVDTQEVEAGKMSVELGQAGARAIVAAGNAQLLATLEARGTEVEFVGDATDGQAVWTNLVGMVTTFQEAGIDSTGLILEIKPKVWATIITDIATLRSAQDPREVAKTLLGVARVRVANLPSAKAVLSHPDAAAQARVLSGIRSGMEDFDEIVEGRVKLGTEVLEPAAVLVLVAPAPATV</sequence>
<evidence type="ECO:0000313" key="1">
    <source>
        <dbReference type="EMBL" id="SNR38594.1"/>
    </source>
</evidence>
<gene>
    <name evidence="1" type="ORF">SAMN06272737_105102</name>
</gene>
<dbReference type="RefSeq" id="WP_089335702.1">
    <property type="nucleotide sequence ID" value="NZ_FZNO01000005.1"/>
</dbReference>
<evidence type="ECO:0000313" key="2">
    <source>
        <dbReference type="Proteomes" id="UP000198403"/>
    </source>
</evidence>
<proteinExistence type="predicted"/>
<dbReference type="AlphaFoldDB" id="A0A238VWT5"/>
<organism evidence="1 2">
    <name type="scientific">Blastococcus mobilis</name>
    <dbReference type="NCBI Taxonomy" id="1938746"/>
    <lineage>
        <taxon>Bacteria</taxon>
        <taxon>Bacillati</taxon>
        <taxon>Actinomycetota</taxon>
        <taxon>Actinomycetes</taxon>
        <taxon>Geodermatophilales</taxon>
        <taxon>Geodermatophilaceae</taxon>
        <taxon>Blastococcus</taxon>
    </lineage>
</organism>
<keyword evidence="2" id="KW-1185">Reference proteome</keyword>
<accession>A0A238VWT5</accession>
<dbReference type="EMBL" id="FZNO01000005">
    <property type="protein sequence ID" value="SNR38594.1"/>
    <property type="molecule type" value="Genomic_DNA"/>
</dbReference>